<evidence type="ECO:0000259" key="5">
    <source>
        <dbReference type="PROSITE" id="PS50975"/>
    </source>
</evidence>
<dbReference type="EMBL" id="CP006850">
    <property type="protein sequence ID" value="AHH17582.1"/>
    <property type="molecule type" value="Genomic_DNA"/>
</dbReference>
<dbReference type="InterPro" id="IPR043938">
    <property type="entry name" value="Ligase_CoA_dom"/>
</dbReference>
<dbReference type="SUPFAM" id="SSF56059">
    <property type="entry name" value="Glutathione synthetase ATP-binding domain-like"/>
    <property type="match status" value="1"/>
</dbReference>
<dbReference type="InterPro" id="IPR003781">
    <property type="entry name" value="CoA-bd"/>
</dbReference>
<dbReference type="Gene3D" id="3.30.1490.20">
    <property type="entry name" value="ATP-grasp fold, A domain"/>
    <property type="match status" value="1"/>
</dbReference>
<dbReference type="PANTHER" id="PTHR43334:SF1">
    <property type="entry name" value="3-HYDROXYPROPIONATE--COA LIGASE [ADP-FORMING]"/>
    <property type="match status" value="1"/>
</dbReference>
<keyword evidence="3 4" id="KW-0067">ATP-binding</keyword>
<dbReference type="SMART" id="SM00881">
    <property type="entry name" value="CoA_binding"/>
    <property type="match status" value="1"/>
</dbReference>
<dbReference type="InterPro" id="IPR032875">
    <property type="entry name" value="Succ_CoA_lig_flav_dom"/>
</dbReference>
<dbReference type="STRING" id="1415166.NONO_c27900"/>
<dbReference type="GO" id="GO:0046872">
    <property type="term" value="F:metal ion binding"/>
    <property type="evidence" value="ECO:0007669"/>
    <property type="project" value="InterPro"/>
</dbReference>
<dbReference type="InterPro" id="IPR013815">
    <property type="entry name" value="ATP_grasp_subdomain_1"/>
</dbReference>
<dbReference type="AlphaFoldDB" id="W5TEC7"/>
<accession>W5TEC7</accession>
<dbReference type="SUPFAM" id="SSF51735">
    <property type="entry name" value="NAD(P)-binding Rossmann-fold domains"/>
    <property type="match status" value="1"/>
</dbReference>
<dbReference type="Gene3D" id="3.40.50.720">
    <property type="entry name" value="NAD(P)-binding Rossmann-like Domain"/>
    <property type="match status" value="1"/>
</dbReference>
<dbReference type="Gene3D" id="3.40.50.261">
    <property type="entry name" value="Succinyl-CoA synthetase domains"/>
    <property type="match status" value="2"/>
</dbReference>
<dbReference type="Proteomes" id="UP000019150">
    <property type="component" value="Chromosome"/>
</dbReference>
<proteinExistence type="predicted"/>
<dbReference type="Pfam" id="PF19045">
    <property type="entry name" value="Ligase_CoA_2"/>
    <property type="match status" value="1"/>
</dbReference>
<dbReference type="PANTHER" id="PTHR43334">
    <property type="entry name" value="ACETATE--COA LIGASE [ADP-FORMING]"/>
    <property type="match status" value="1"/>
</dbReference>
<dbReference type="GO" id="GO:0005524">
    <property type="term" value="F:ATP binding"/>
    <property type="evidence" value="ECO:0007669"/>
    <property type="project" value="UniProtKB-UniRule"/>
</dbReference>
<dbReference type="GO" id="GO:0043758">
    <property type="term" value="F:acetate-CoA ligase (ADP-forming) activity"/>
    <property type="evidence" value="ECO:0007669"/>
    <property type="project" value="InterPro"/>
</dbReference>
<evidence type="ECO:0000313" key="6">
    <source>
        <dbReference type="EMBL" id="AHH17582.1"/>
    </source>
</evidence>
<dbReference type="RefSeq" id="WP_025349050.1">
    <property type="nucleotide sequence ID" value="NZ_CP006850.1"/>
</dbReference>
<dbReference type="HOGENOM" id="CLU_007415_2_2_11"/>
<dbReference type="InterPro" id="IPR016102">
    <property type="entry name" value="Succinyl-CoA_synth-like"/>
</dbReference>
<dbReference type="InterPro" id="IPR051538">
    <property type="entry name" value="Acyl-CoA_Synth/Transferase"/>
</dbReference>
<dbReference type="OrthoDB" id="190266at2"/>
<dbReference type="SUPFAM" id="SSF52210">
    <property type="entry name" value="Succinyl-CoA synthetase domains"/>
    <property type="match status" value="2"/>
</dbReference>
<evidence type="ECO:0000256" key="2">
    <source>
        <dbReference type="ARBA" id="ARBA00022741"/>
    </source>
</evidence>
<dbReference type="PROSITE" id="PS50975">
    <property type="entry name" value="ATP_GRASP"/>
    <property type="match status" value="1"/>
</dbReference>
<dbReference type="Pfam" id="PF13380">
    <property type="entry name" value="CoA_binding_2"/>
    <property type="match status" value="1"/>
</dbReference>
<organism evidence="6 7">
    <name type="scientific">Nocardia nova SH22a</name>
    <dbReference type="NCBI Taxonomy" id="1415166"/>
    <lineage>
        <taxon>Bacteria</taxon>
        <taxon>Bacillati</taxon>
        <taxon>Actinomycetota</taxon>
        <taxon>Actinomycetes</taxon>
        <taxon>Mycobacteriales</taxon>
        <taxon>Nocardiaceae</taxon>
        <taxon>Nocardia</taxon>
    </lineage>
</organism>
<sequence length="685" mass="70585">MLVEHDDLAACFEAAGIPVTRERLAGDVDAAVAAAAEFGVPVVLKLISPALVHKSDVGAVILGVRGADAAREAAQRLASLAVELELDTAGWRILVQEMVESTTLEIFVGLKLDETFGHVVVVGAGGRFVELLPDRALARCPVSADDAAGMLRSTPLGKALGGYRGQRDMIGEVAEVVAATSRLPQIRPDLVELDLNPLVITDRGPVVVDARMAVAEHATAAGDDGSAHIWDLTPMLDPESVLVVGASASGAVLPGNRVLTYLREHGYAGRVLVAHPTATEIDGYPTVPKIADIPSGTVDLVCIAVPAAGCAEVVEQCGAIGVPAAVVLSSGFSEIGADELERDLVEAARRHGIALCGPNTVGIMSPDKHVQVCFSQAQSMHDLPSGSVALVAQSGALGGSLASQAWERGIGISRFLSVGNQAMLGISDYLNYLATDDATETIGVVLEGVSDGGALLAAIERVRAAGKRVLILKVGRTEVGARAVQSHTGSVAGDYTVYRAVLERSGAVPVDSITELLDGLALGNATSGLPDGARVGIVSTSGGACSMIADLCDQYGFEVPTFSTELQARLGEVLPNFAAIANPVDVTGRVATEPAIYGRTLELMLESDEIDAVAVLVTTVADPMAEEIATEVARQVAATGKPVIVAWTIARELAAGGLGILRAAGIPVFDDPARAVHAASLVKRS</sequence>
<gene>
    <name evidence="6" type="ORF">NONO_c27900</name>
</gene>
<dbReference type="InterPro" id="IPR036291">
    <property type="entry name" value="NAD(P)-bd_dom_sf"/>
</dbReference>
<keyword evidence="7" id="KW-1185">Reference proteome</keyword>
<dbReference type="Pfam" id="PF13549">
    <property type="entry name" value="ATP-grasp_5"/>
    <property type="match status" value="1"/>
</dbReference>
<dbReference type="KEGG" id="nno:NONO_c27900"/>
<evidence type="ECO:0000313" key="7">
    <source>
        <dbReference type="Proteomes" id="UP000019150"/>
    </source>
</evidence>
<evidence type="ECO:0000256" key="4">
    <source>
        <dbReference type="PROSITE-ProRule" id="PRU00409"/>
    </source>
</evidence>
<keyword evidence="2 4" id="KW-0547">Nucleotide-binding</keyword>
<reference evidence="6 7" key="1">
    <citation type="journal article" date="2014" name="Appl. Environ. Microbiol.">
        <title>Insights into the Microbial Degradation of Rubber and Gutta-Percha by Analysis of the Complete Genome of Nocardia nova SH22a.</title>
        <authorList>
            <person name="Luo Q."/>
            <person name="Hiessl S."/>
            <person name="Poehlein A."/>
            <person name="Daniel R."/>
            <person name="Steinbuchel A."/>
        </authorList>
    </citation>
    <scope>NUCLEOTIDE SEQUENCE [LARGE SCALE GENOMIC DNA]</scope>
    <source>
        <strain evidence="6">SH22a</strain>
    </source>
</reference>
<dbReference type="PATRIC" id="fig|1415166.3.peg.2862"/>
<protein>
    <submittedName>
        <fullName evidence="6">Acyl-CoA synthetase</fullName>
    </submittedName>
</protein>
<evidence type="ECO:0000256" key="1">
    <source>
        <dbReference type="ARBA" id="ARBA00022598"/>
    </source>
</evidence>
<name>W5TEC7_9NOCA</name>
<evidence type="ECO:0000256" key="3">
    <source>
        <dbReference type="ARBA" id="ARBA00022840"/>
    </source>
</evidence>
<keyword evidence="1" id="KW-0436">Ligase</keyword>
<feature type="domain" description="ATP-grasp" evidence="5">
    <location>
        <begin position="9"/>
        <end position="247"/>
    </location>
</feature>
<dbReference type="Gene3D" id="3.30.470.20">
    <property type="entry name" value="ATP-grasp fold, B domain"/>
    <property type="match status" value="1"/>
</dbReference>
<dbReference type="InterPro" id="IPR011761">
    <property type="entry name" value="ATP-grasp"/>
</dbReference>
<dbReference type="eggNOG" id="COG1042">
    <property type="taxonomic scope" value="Bacteria"/>
</dbReference>
<dbReference type="eggNOG" id="COG0045">
    <property type="taxonomic scope" value="Bacteria"/>
</dbReference>
<dbReference type="Pfam" id="PF13607">
    <property type="entry name" value="Succ_CoA_lig"/>
    <property type="match status" value="1"/>
</dbReference>